<feature type="compositionally biased region" description="Polar residues" evidence="12">
    <location>
        <begin position="1043"/>
        <end position="1054"/>
    </location>
</feature>
<feature type="domain" description="Sushi" evidence="17">
    <location>
        <begin position="3626"/>
        <end position="3683"/>
    </location>
</feature>
<feature type="disulfide bond" evidence="10">
    <location>
        <begin position="3920"/>
        <end position="3930"/>
    </location>
</feature>
<dbReference type="PROSITE" id="PS50234">
    <property type="entry name" value="VWFA"/>
    <property type="match status" value="1"/>
</dbReference>
<feature type="domain" description="HYR" evidence="16">
    <location>
        <begin position="571"/>
        <end position="655"/>
    </location>
</feature>
<dbReference type="Pfam" id="PF02494">
    <property type="entry name" value="HYR"/>
    <property type="match status" value="2"/>
</dbReference>
<dbReference type="PROSITE" id="PS01186">
    <property type="entry name" value="EGF_2"/>
    <property type="match status" value="7"/>
</dbReference>
<gene>
    <name evidence="19" type="ORF">OTU49_010282</name>
</gene>
<dbReference type="SUPFAM" id="SSF57184">
    <property type="entry name" value="Growth factor receptor domain"/>
    <property type="match status" value="4"/>
</dbReference>
<dbReference type="SMART" id="SM01411">
    <property type="entry name" value="Ephrin_rec_like"/>
    <property type="match status" value="4"/>
</dbReference>
<feature type="disulfide bond" evidence="10">
    <location>
        <begin position="1573"/>
        <end position="1582"/>
    </location>
</feature>
<dbReference type="SMART" id="SM00181">
    <property type="entry name" value="EGF"/>
    <property type="match status" value="11"/>
</dbReference>
<dbReference type="CDD" id="cd00054">
    <property type="entry name" value="EGF_CA"/>
    <property type="match status" value="6"/>
</dbReference>
<feature type="domain" description="Sushi" evidence="17">
    <location>
        <begin position="2940"/>
        <end position="2997"/>
    </location>
</feature>
<evidence type="ECO:0000256" key="11">
    <source>
        <dbReference type="PROSITE-ProRule" id="PRU00302"/>
    </source>
</evidence>
<feature type="disulfide bond" evidence="11">
    <location>
        <begin position="3417"/>
        <end position="3444"/>
    </location>
</feature>
<dbReference type="Pfam" id="PF07699">
    <property type="entry name" value="Ephrin_rec_like"/>
    <property type="match status" value="4"/>
</dbReference>
<feature type="domain" description="Sushi" evidence="17">
    <location>
        <begin position="2703"/>
        <end position="2760"/>
    </location>
</feature>
<feature type="domain" description="Sushi" evidence="17">
    <location>
        <begin position="3505"/>
        <end position="3568"/>
    </location>
</feature>
<feature type="domain" description="EGF-like" evidence="14">
    <location>
        <begin position="3917"/>
        <end position="3948"/>
    </location>
</feature>
<dbReference type="InterPro" id="IPR000436">
    <property type="entry name" value="Sushi_SCR_CCP_dom"/>
</dbReference>
<dbReference type="CDD" id="cd00033">
    <property type="entry name" value="CCP"/>
    <property type="match status" value="34"/>
</dbReference>
<dbReference type="EMBL" id="JARKIK010000079">
    <property type="protein sequence ID" value="KAK8726504.1"/>
    <property type="molecule type" value="Genomic_DNA"/>
</dbReference>
<dbReference type="InterPro" id="IPR035976">
    <property type="entry name" value="Sushi/SCR/CCP_sf"/>
</dbReference>
<dbReference type="SMART" id="SM00159">
    <property type="entry name" value="PTX"/>
    <property type="match status" value="1"/>
</dbReference>
<evidence type="ECO:0000313" key="20">
    <source>
        <dbReference type="Proteomes" id="UP001445076"/>
    </source>
</evidence>
<feature type="disulfide bond" evidence="11">
    <location>
        <begin position="418"/>
        <end position="445"/>
    </location>
</feature>
<feature type="disulfide bond" evidence="11">
    <location>
        <begin position="2910"/>
        <end position="2937"/>
    </location>
</feature>
<feature type="domain" description="Sushi" evidence="17">
    <location>
        <begin position="448"/>
        <end position="507"/>
    </location>
</feature>
<feature type="disulfide bond" evidence="11">
    <location>
        <begin position="2673"/>
        <end position="2700"/>
    </location>
</feature>
<dbReference type="InterPro" id="IPR000152">
    <property type="entry name" value="EGF-type_Asp/Asn_hydroxyl_site"/>
</dbReference>
<proteinExistence type="predicted"/>
<dbReference type="CDD" id="cd01450">
    <property type="entry name" value="vWFA_subfamily_ECM"/>
    <property type="match status" value="1"/>
</dbReference>
<dbReference type="PROSITE" id="PS50026">
    <property type="entry name" value="EGF_3"/>
    <property type="match status" value="8"/>
</dbReference>
<dbReference type="InterPro" id="IPR009030">
    <property type="entry name" value="Growth_fac_rcpt_cys_sf"/>
</dbReference>
<feature type="disulfide bond" evidence="10">
    <location>
        <begin position="1611"/>
        <end position="1620"/>
    </location>
</feature>
<dbReference type="GO" id="GO:0048056">
    <property type="term" value="P:R3/R4 cell differentiation"/>
    <property type="evidence" value="ECO:0007669"/>
    <property type="project" value="UniProtKB-ARBA"/>
</dbReference>
<dbReference type="FunFam" id="2.10.50.10:FF:000018">
    <property type="entry name" value="Sushi, von Willebrand factor type A, EGF and pentraxin domain-containing 1"/>
    <property type="match status" value="1"/>
</dbReference>
<feature type="disulfide bond" evidence="10">
    <location>
        <begin position="3984"/>
        <end position="3994"/>
    </location>
</feature>
<keyword evidence="6" id="KW-0106">Calcium</keyword>
<dbReference type="PROSITE" id="PS00022">
    <property type="entry name" value="EGF_1"/>
    <property type="match status" value="8"/>
</dbReference>
<evidence type="ECO:0000313" key="19">
    <source>
        <dbReference type="EMBL" id="KAK8726504.1"/>
    </source>
</evidence>
<dbReference type="FunFam" id="2.60.120.200:FF:000012">
    <property type="entry name" value="neuronal pentraxin receptor"/>
    <property type="match status" value="1"/>
</dbReference>
<feature type="domain" description="Sushi" evidence="17">
    <location>
        <begin position="1826"/>
        <end position="1884"/>
    </location>
</feature>
<evidence type="ECO:0000256" key="8">
    <source>
        <dbReference type="ARBA" id="ARBA00023157"/>
    </source>
</evidence>
<dbReference type="SUPFAM" id="SSF57535">
    <property type="entry name" value="Complement control module/SCR domain"/>
    <property type="match status" value="35"/>
</dbReference>
<feature type="domain" description="Sushi" evidence="17">
    <location>
        <begin position="3159"/>
        <end position="3216"/>
    </location>
</feature>
<feature type="disulfide bond" evidence="11">
    <location>
        <begin position="3770"/>
        <end position="3797"/>
    </location>
</feature>
<dbReference type="PROSITE" id="PS01187">
    <property type="entry name" value="EGF_CA"/>
    <property type="match status" value="2"/>
</dbReference>
<feature type="domain" description="Sushi" evidence="17">
    <location>
        <begin position="1943"/>
        <end position="2002"/>
    </location>
</feature>
<feature type="domain" description="Sushi" evidence="17">
    <location>
        <begin position="1885"/>
        <end position="1942"/>
    </location>
</feature>
<feature type="disulfide bond" evidence="10">
    <location>
        <begin position="1422"/>
        <end position="1431"/>
    </location>
</feature>
<dbReference type="SUPFAM" id="SSF53300">
    <property type="entry name" value="vWA-like"/>
    <property type="match status" value="1"/>
</dbReference>
<feature type="domain" description="Sushi" evidence="17">
    <location>
        <begin position="2822"/>
        <end position="2879"/>
    </location>
</feature>
<feature type="domain" description="Sushi" evidence="17">
    <location>
        <begin position="388"/>
        <end position="447"/>
    </location>
</feature>
<feature type="region of interest" description="Disordered" evidence="12">
    <location>
        <begin position="2318"/>
        <end position="2350"/>
    </location>
</feature>
<dbReference type="InterPro" id="IPR001881">
    <property type="entry name" value="EGF-like_Ca-bd_dom"/>
</dbReference>
<feature type="domain" description="Sushi" evidence="17">
    <location>
        <begin position="3396"/>
        <end position="3446"/>
    </location>
</feature>
<feature type="domain" description="Sushi" evidence="17">
    <location>
        <begin position="3275"/>
        <end position="3332"/>
    </location>
</feature>
<evidence type="ECO:0000256" key="3">
    <source>
        <dbReference type="ARBA" id="ARBA00022659"/>
    </source>
</evidence>
<keyword evidence="9" id="KW-0325">Glycoprotein</keyword>
<dbReference type="InterPro" id="IPR036465">
    <property type="entry name" value="vWFA_dom_sf"/>
</dbReference>
<accession>A0AAW0WFC8</accession>
<comment type="caution">
    <text evidence="19">The sequence shown here is derived from an EMBL/GenBank/DDBJ whole genome shotgun (WGS) entry which is preliminary data.</text>
</comment>
<feature type="domain" description="Sushi" evidence="17">
    <location>
        <begin position="2527"/>
        <end position="2585"/>
    </location>
</feature>
<dbReference type="Pfam" id="PF00008">
    <property type="entry name" value="EGF"/>
    <property type="match status" value="4"/>
</dbReference>
<dbReference type="SUPFAM" id="SSF49899">
    <property type="entry name" value="Concanavalin A-like lectins/glucanases"/>
    <property type="match status" value="1"/>
</dbReference>
<dbReference type="InterPro" id="IPR000742">
    <property type="entry name" value="EGF"/>
</dbReference>
<dbReference type="InterPro" id="IPR003410">
    <property type="entry name" value="HYR_dom"/>
</dbReference>
<feature type="disulfide bond" evidence="11">
    <location>
        <begin position="3831"/>
        <end position="3858"/>
    </location>
</feature>
<feature type="domain" description="EGF-like" evidence="14">
    <location>
        <begin position="1434"/>
        <end position="1470"/>
    </location>
</feature>
<dbReference type="Gene3D" id="2.10.50.10">
    <property type="entry name" value="Tumor Necrosis Factor Receptor, subunit A, domain 2"/>
    <property type="match status" value="4"/>
</dbReference>
<feature type="domain" description="Sushi" evidence="17">
    <location>
        <begin position="2003"/>
        <end position="2061"/>
    </location>
</feature>
<feature type="disulfide bond" evidence="11">
    <location>
        <begin position="3129"/>
        <end position="3156"/>
    </location>
</feature>
<feature type="domain" description="Sushi" evidence="17">
    <location>
        <begin position="3861"/>
        <end position="3918"/>
    </location>
</feature>
<feature type="disulfide bond" evidence="10">
    <location>
        <begin position="1536"/>
        <end position="1545"/>
    </location>
</feature>
<dbReference type="FunFam" id="2.10.25.10:FF:000123">
    <property type="entry name" value="Crumbs homolog 1 (Drosophila)"/>
    <property type="match status" value="1"/>
</dbReference>
<evidence type="ECO:0000259" key="18">
    <source>
        <dbReference type="PROSITE" id="PS51828"/>
    </source>
</evidence>
<evidence type="ECO:0000259" key="15">
    <source>
        <dbReference type="PROSITE" id="PS50234"/>
    </source>
</evidence>
<feature type="domain" description="EGF-like" evidence="14">
    <location>
        <begin position="1548"/>
        <end position="1583"/>
    </location>
</feature>
<feature type="disulfide bond" evidence="11">
    <location>
        <begin position="3712"/>
        <end position="3739"/>
    </location>
</feature>
<reference evidence="19 20" key="1">
    <citation type="journal article" date="2024" name="BMC Genomics">
        <title>Genome assembly of redclaw crayfish (Cherax quadricarinatus) provides insights into its immune adaptation and hypoxia tolerance.</title>
        <authorList>
            <person name="Liu Z."/>
            <person name="Zheng J."/>
            <person name="Li H."/>
            <person name="Fang K."/>
            <person name="Wang S."/>
            <person name="He J."/>
            <person name="Zhou D."/>
            <person name="Weng S."/>
            <person name="Chi M."/>
            <person name="Gu Z."/>
            <person name="He J."/>
            <person name="Li F."/>
            <person name="Wang M."/>
        </authorList>
    </citation>
    <scope>NUCLEOTIDE SEQUENCE [LARGE SCALE GENOMIC DNA]</scope>
    <source>
        <strain evidence="19">ZL_2023a</strain>
    </source>
</reference>
<evidence type="ECO:0000256" key="2">
    <source>
        <dbReference type="ARBA" id="ARBA00022536"/>
    </source>
</evidence>
<evidence type="ECO:0000259" key="17">
    <source>
        <dbReference type="PROSITE" id="PS50923"/>
    </source>
</evidence>
<dbReference type="Pfam" id="PF00084">
    <property type="entry name" value="Sushi"/>
    <property type="match status" value="34"/>
</dbReference>
<feature type="disulfide bond" evidence="11">
    <location>
        <begin position="2556"/>
        <end position="2583"/>
    </location>
</feature>
<feature type="domain" description="Sushi" evidence="17">
    <location>
        <begin position="2469"/>
        <end position="2526"/>
    </location>
</feature>
<dbReference type="SMART" id="SM00179">
    <property type="entry name" value="EGF_CA"/>
    <property type="match status" value="6"/>
</dbReference>
<keyword evidence="5" id="KW-0677">Repeat</keyword>
<feature type="domain" description="Sushi" evidence="17">
    <location>
        <begin position="2411"/>
        <end position="2468"/>
    </location>
</feature>
<feature type="domain" description="Sushi" evidence="17">
    <location>
        <begin position="2352"/>
        <end position="2410"/>
    </location>
</feature>
<dbReference type="GO" id="GO:0032991">
    <property type="term" value="C:protein-containing complex"/>
    <property type="evidence" value="ECO:0007669"/>
    <property type="project" value="UniProtKB-ARBA"/>
</dbReference>
<feature type="domain" description="Sushi" evidence="17">
    <location>
        <begin position="2120"/>
        <end position="2181"/>
    </location>
</feature>
<feature type="disulfide bond" evidence="11">
    <location>
        <begin position="2497"/>
        <end position="2524"/>
    </location>
</feature>
<dbReference type="SMART" id="SM00327">
    <property type="entry name" value="VWA"/>
    <property type="match status" value="1"/>
</dbReference>
<evidence type="ECO:0000256" key="9">
    <source>
        <dbReference type="ARBA" id="ARBA00023180"/>
    </source>
</evidence>
<dbReference type="InterPro" id="IPR011641">
    <property type="entry name" value="Tyr-kin_ephrin_A/B_rcpt-like"/>
</dbReference>
<evidence type="ECO:0000256" key="4">
    <source>
        <dbReference type="ARBA" id="ARBA00022729"/>
    </source>
</evidence>
<protein>
    <recommendedName>
        <fullName evidence="21">Sushi, von Willebrand factor type A, EGF and pentraxin domain-containing protein 1-like</fullName>
    </recommendedName>
</protein>
<feature type="domain" description="EGF-like" evidence="14">
    <location>
        <begin position="1472"/>
        <end position="1508"/>
    </location>
</feature>
<dbReference type="PANTHER" id="PTHR19325">
    <property type="entry name" value="COMPLEMENT COMPONENT-RELATED SUSHI DOMAIN-CONTAINING"/>
    <property type="match status" value="1"/>
</dbReference>
<sequence>MTPTQTMKGRATYPVQPQVLLLTMVALLLLLPLQVLAQYKSERAPFNEFLNYGKKKVKAGPELENEIIKSKVEVLGEILKHHVQSLRQVPNQKIELVFLVDSSASVGAENFFNEIKFVKKLLADFAVSYNQTRVAVITFSSKSKVIRHIDHVTQASEENHKCSLLEQELPRIKYSGGGTYTLGAMLEAQSVIALARQDAVKAVFLVTDGYSNGGDPRPAAAFLQARGVRIFTFGIRNGNVKELYDMASVPKEEHSYILDSFEEFEALARRALHEDLHSGVLMEQDPRSCLKLCQAEDYCCDPYATCTCGTHTGHFACTCRKGYYGTGLRGDCRPCPAGTYKDTQGPGDVSSCKPCPDPQMMSVQASTSSQQCYCKRGYNQVGMQCMMLQCPVLVPPENGYFVRNTCNNVVNAACGVRCNPGFTLQGSSIRLCGEDGVWSGGDTQCVMKSCPKLQPMEHGTMVCSQTHLTMDTECHFTCDPGYQLVGSKTRTCLPVAMWDGISAYCKPIFCPSLSLPRHGQVRPASCTTSKSKYGTRCEFACDPGYQLSGPVKTTCVDPGIWSGGHKTPKCVDVTPPVLQCPANVTLTTDPHESFAMVTWDAPFVKDNSKAKVWLTTIPATTQPMKLNIGTHTITYVAKDKLGNKASCQFSITVVDEEAPRVDWCDSPPIFLSHEEDVDVYWEEPIFSDNSGKAVQVTRSQEPGQFPQGDTMVEYWAVDEAGNVASCNITITVQKHACQLPVDPINGAANCTENPEAVFCTLTCDDGYAFAMRPRQDYFCAYDGIWLPDDNPMPFPDCSVTSISNTISQAGEMAVDDDGSVCDDIFFMGQIENEMEKKLEEALNTMCNEDVVCEVAAVEAVCESILAEAEEELNSVGFYRRKRSINKDLLASFWPMENDDGDWLYWKRGDTMTMTKRQRVRRDISLLPEFEDIKNRERHKRQFGFSLDHLFGSGVEKETPSHSNKQSEENYLGVLIDIISRSMTSDIGLVHFGSFLSSLKSNNGEFSTEDFLLAFSREFGEDKAEALRELAVKKLSGMKISGLTGSEIGSNSSERYPNPIQLPDDQSVGERRSVYTHTSSGQEHMWTTHSSGSQENQTEGPYPLGGNFADGNIGQSSVLKSGKYDVGSTSYDYDASYSTDVGRGFAKKAFKVRFRVEGHGSGATDKLEGAMGGLLQAAEAGQLDISFGERQLRVAAIRLKEHPEFICEAGSVPRDGQCVKCPVGTFFNVVLRECLPCPQGSFQPQEGQVSCLVCPENTSTKSGNAKSDQDCKAQCLPGSFSEDGLEPCTTCEIGHYQDEYASKICVACPHDTTTWRRGSWLIDECKPSCIAGKVSETGLEPCFDCPVGFFQDHPGQTECFRCPDGVSTPTTGTASLYDCDGVLEDGQAAFTNLQKLSINDCFSIPCQNLGTCTPMDFGYVCQCPPGYSGQQCESEVNECESEPCFNNATCIDLLNNFRCECLPGYTGLHCEIDINECDSNPCTNGATCVNLVSTFMCICQSGYTGEVCDVDIDECEGNPCTAGATCQDLLNDFACLCPPGDTGRFCETHINECESSPCEHGLCIDHVNEFRCVCEPGYTGNTCNVDVDECASQPCTNGASCTDWINGFSCTCSPGYSGKLCDTEMPTDFVLEFPSSGILDYVLVEGFSKPLESVSLCLWMRSDDRDNYGTPFSYATDDHDNALTLTDYNGFVLYVNGDKRITDIRANDGQWHLVCATWSSNNGTWAVYLDGERKDNGIGLAEGATINGSGTLVLGQEQDQRGGSYSPQESFIGEMTLVNVWSEELNPSNVEAIFSQCDRYVGSTLGWPDFQPGIKGQITVKSSTFCRGCGVPRVPENGSLQKSREGAGAHVIVTCDTGFKLYQGQSERTCLVYGSWSGKEPECRRISCSFPGYLLNGHMEGNSYSYGDTISFTCNPGFFLKGDTERTCQVDGKWSGEHPHCDVIKCPHLNAGPHGKVMSLLGDYMPTNQISFRCEAGYQMDGPKTLTCGGDGEWDGQPPSCQSETCGEFPSIVNGYVEGGPSVRPGEQVVVKCDFGYKLEGDALVTCKDDSTWSRPLPKCVTPKCSKPPAVQHGTVKVRASATSKEAVYKCDFGYVLVGAKTLECGAEGEWNGPWSTCEGLPCPDPEVPSHCSIPQQDVWRVGDILTYECEVGYKLVGDAFRTCASNGYDAEWQGETPVCQAITCPVPNTPQNGAISIVSQPPVATDLSSSPLLSFPEVTGEIELLRRRRSPDFEDLDVEFPLVGHLDDPQFPAVGSESRSFSTPDDDFPTLLQNTGNVPSDYEYFGQHTGHASSDYEDFGQNTLQVSRDYEDFGQNTLRGSSDYEDFGQSSDGFEYEQSAGQGPDDYGDFTQKVQPPGNLGSGFNVEQRDYLYGTELEYDCRPGYKLVGAPRRQCTESGEWDQAEPHCYEQYCPELTPVPHGHIVYHGSGIDSRAEYVCDEGYELGVDFELLCNADRTWLGDVPVCHIVDCGVPPSIGNGTTEETGTTFGSVVTYNCFEGFVLEGSVNRYCNSIGRWNGSMPRCLAVTCAVPPVIDNGYITFEGNLYVNSPIEYECKECFKINGTRIRQCQVDGTWTLEEPTCSLAYCDVLPKSIPNGRVIGDDNSCGSLVEFECSPGYQLNGRQKATCLDDERWSSPTPTCERVSCSLPARLPNGKHIGSSYKFTDKITYQCNEGYVMQGPGLQVCQADGTWSDSPPYCAVVNCTKPRGPSNGKVRLNGLFFGSYASIVCDPGFTLQGERRLMCGSTGKWDKAMPHCQAVICPPALQPLHATYNSTELEFDAFTVLQYKCKEGYYTTANGTLLTCSAAGKWEGSVIQCFPVNCGDPGTLPHGYITGNDYTYGSQVKFTCDTGYKRLGAPTAECEADGSWSNYATSCLQITCPEPPQVNFGKMIMRSENSVFGASVAYQCNAGYILMGNFNRTCDINGLWTGVSPICQPVKCPEPFESINSVRIGNVFEYNHTVLYSCNEGYTMKGNAELVCQADGTWSDQIPICEMITCPKILGIPHGTWKLKALGEYPVKTEALTSTDHGNGSAKGHSKTNISSKLQSLVEGVRGEELIHKFGDVIEFRCNSGYSMASNGLLECTENGWNSPVPQCHPIACPIPINIRRGTIIGGDYTFGATIRYECEEGHELVGVASRTCQASKKWTDTEPLCRAIECPRPAHLENGQTNGESIKYRSILSYVCDSGFRLEGLATRICQSNGNWTGEQPVCIELVCDMPNEVIHGIRNIISLKVGGTVRYSCIEGYRMEGSGTLNCISDGKWDAQPPLCVQVDCGLSPSGTNVIVHGTHTVYASKVTFVCERGYRLLGNEWSTCLQSGRWSNEAPLCDPIYCPQPEAPPHGRILRDNGEKSSEEWEEEEVEMLQPLTSFYKTKGKKTITKSKKTAAKGKKQGRKFSERIVEKLYHVDDEVKWDCVEGYQAEGPTTGICTTEGVWSNGPPRCRRVSCGSPHLPNYAIIQGDDFLYGATANYSCREGYELNGTSVLTCEANGRWSSEAPTCTPVSCGPPTLTAHTLVRYITPQHNQPHSFGSTASYTCHDGYQLQGGETQVCEANGEWRGDSHTCMEMQCENMPSLLHGLVAVKKTGHLQTATFKCEPGYSLLGDTAVKCSFGQWQEFNTTCDPVNCYEPEVPPFGKITAKHFSLGSVANYTCMYGYMLVGNPSVECLADGTWRGELPVCKPVDCGPPEEPTNGKVESSHMDLGAEALYHCNTGYQLFGNDTRVCTADAIWSGNLPQCHLKNCGEIKPPQNGFAMGVGTLYGDKVKFACERGHVLRGEALIHCNDSGTWSASTPFCEPVVCGSAPVPPNAIRPPEASRRSLYKDRIHYICQKGYISRGDLSATCLESSQWSQVQGQCTKISCGRPKINTDGAVVLGRSFYYKDKVVYRCPPGQVANGSAVLTCLPDGSWSGIPACVGHCGRRCLNGGVCLTSNICTCPPGYVGDHCQHALCPLPCLHGGVCSGPHRCTCLPGYAGGRCQMPVCENGCGERGRCIGPNVCHCSRGYTGPSCDDNDYDYSYYGSQDDSHDRTSVDDWDLVSLRRRYHWRS</sequence>
<feature type="disulfide bond" evidence="10">
    <location>
        <begin position="3938"/>
        <end position="3947"/>
    </location>
</feature>
<dbReference type="InterPro" id="IPR018097">
    <property type="entry name" value="EGF_Ca-bd_CS"/>
</dbReference>
<feature type="disulfide bond" evidence="11">
    <location>
        <begin position="2731"/>
        <end position="2758"/>
    </location>
</feature>
<feature type="disulfide bond" evidence="11">
    <location>
        <begin position="3303"/>
        <end position="3330"/>
    </location>
</feature>
<feature type="domain" description="Sushi" evidence="17">
    <location>
        <begin position="3447"/>
        <end position="3504"/>
    </location>
</feature>
<keyword evidence="8 10" id="KW-1015">Disulfide bond</keyword>
<feature type="disulfide bond" evidence="11">
    <location>
        <begin position="2439"/>
        <end position="2466"/>
    </location>
</feature>
<dbReference type="InterPro" id="IPR001759">
    <property type="entry name" value="PTX_dom"/>
</dbReference>
<feature type="disulfide bond" evidence="11">
    <location>
        <begin position="3187"/>
        <end position="3214"/>
    </location>
</feature>
<dbReference type="InterPro" id="IPR050350">
    <property type="entry name" value="Compl-Cell_Adhes-Reg"/>
</dbReference>
<feature type="domain" description="Sushi" evidence="17">
    <location>
        <begin position="508"/>
        <end position="572"/>
    </location>
</feature>
<comment type="caution">
    <text evidence="10">Lacks conserved residue(s) required for the propagation of feature annotation.</text>
</comment>
<feature type="disulfide bond" evidence="11">
    <location>
        <begin position="3245"/>
        <end position="3272"/>
    </location>
</feature>
<evidence type="ECO:0000256" key="12">
    <source>
        <dbReference type="SAM" id="MobiDB-lite"/>
    </source>
</evidence>
<feature type="chain" id="PRO_5043541929" description="Sushi, von Willebrand factor type A, EGF and pentraxin domain-containing protein 1-like" evidence="13">
    <location>
        <begin position="38"/>
        <end position="4049"/>
    </location>
</feature>
<dbReference type="GO" id="GO:0050769">
    <property type="term" value="P:positive regulation of neurogenesis"/>
    <property type="evidence" value="ECO:0007669"/>
    <property type="project" value="UniProtKB-ARBA"/>
</dbReference>
<feature type="disulfide bond" evidence="11">
    <location>
        <begin position="3539"/>
        <end position="3566"/>
    </location>
</feature>
<feature type="disulfide bond" evidence="11">
    <location>
        <begin position="2381"/>
        <end position="2408"/>
    </location>
</feature>
<feature type="domain" description="EGF-like" evidence="14">
    <location>
        <begin position="1396"/>
        <end position="1432"/>
    </location>
</feature>
<dbReference type="SMART" id="SM00032">
    <property type="entry name" value="CCP"/>
    <property type="match status" value="35"/>
</dbReference>
<dbReference type="FunFam" id="2.10.25.10:FF:000309">
    <property type="entry name" value="Uncharacterized protein, isoform A"/>
    <property type="match status" value="1"/>
</dbReference>
<feature type="domain" description="Sushi" evidence="17">
    <location>
        <begin position="3569"/>
        <end position="3625"/>
    </location>
</feature>
<organism evidence="19 20">
    <name type="scientific">Cherax quadricarinatus</name>
    <name type="common">Australian red claw crayfish</name>
    <dbReference type="NCBI Taxonomy" id="27406"/>
    <lineage>
        <taxon>Eukaryota</taxon>
        <taxon>Metazoa</taxon>
        <taxon>Ecdysozoa</taxon>
        <taxon>Arthropoda</taxon>
        <taxon>Crustacea</taxon>
        <taxon>Multicrustacea</taxon>
        <taxon>Malacostraca</taxon>
        <taxon>Eumalacostraca</taxon>
        <taxon>Eucarida</taxon>
        <taxon>Decapoda</taxon>
        <taxon>Pleocyemata</taxon>
        <taxon>Astacidea</taxon>
        <taxon>Parastacoidea</taxon>
        <taxon>Parastacidae</taxon>
        <taxon>Cherax</taxon>
    </lineage>
</organism>
<feature type="domain" description="Sushi" evidence="17">
    <location>
        <begin position="3742"/>
        <end position="3799"/>
    </location>
</feature>
<evidence type="ECO:0000256" key="1">
    <source>
        <dbReference type="ARBA" id="ARBA00004370"/>
    </source>
</evidence>
<feature type="domain" description="EGF-like" evidence="14">
    <location>
        <begin position="1585"/>
        <end position="1621"/>
    </location>
</feature>
<dbReference type="Gene3D" id="2.10.25.10">
    <property type="entry name" value="Laminin"/>
    <property type="match status" value="8"/>
</dbReference>
<keyword evidence="4 13" id="KW-0732">Signal</keyword>
<feature type="domain" description="EGF-like" evidence="14">
    <location>
        <begin position="1510"/>
        <end position="1546"/>
    </location>
</feature>
<dbReference type="InterPro" id="IPR013032">
    <property type="entry name" value="EGF-like_CS"/>
</dbReference>
<evidence type="ECO:0000256" key="10">
    <source>
        <dbReference type="PROSITE-ProRule" id="PRU00076"/>
    </source>
</evidence>
<evidence type="ECO:0000256" key="6">
    <source>
        <dbReference type="ARBA" id="ARBA00022837"/>
    </source>
</evidence>
<evidence type="ECO:0008006" key="21">
    <source>
        <dbReference type="Google" id="ProtNLM"/>
    </source>
</evidence>
<dbReference type="PROSITE" id="PS50825">
    <property type="entry name" value="HYR"/>
    <property type="match status" value="2"/>
</dbReference>
<feature type="disulfide bond" evidence="11">
    <location>
        <begin position="478"/>
        <end position="505"/>
    </location>
</feature>
<keyword evidence="7" id="KW-0472">Membrane</keyword>
<dbReference type="GO" id="GO:0016020">
    <property type="term" value="C:membrane"/>
    <property type="evidence" value="ECO:0007669"/>
    <property type="project" value="UniProtKB-SubCell"/>
</dbReference>
<dbReference type="PANTHER" id="PTHR19325:SF575">
    <property type="entry name" value="LOCOMOTION-RELATED PROTEIN HIKARU GENKI"/>
    <property type="match status" value="1"/>
</dbReference>
<dbReference type="InterPro" id="IPR013320">
    <property type="entry name" value="ConA-like_dom_sf"/>
</dbReference>
<evidence type="ECO:0000256" key="5">
    <source>
        <dbReference type="ARBA" id="ARBA00022737"/>
    </source>
</evidence>
<dbReference type="GO" id="GO:0016318">
    <property type="term" value="P:ommatidial rotation"/>
    <property type="evidence" value="ECO:0007669"/>
    <property type="project" value="UniProtKB-ARBA"/>
</dbReference>
<evidence type="ECO:0000259" key="14">
    <source>
        <dbReference type="PROSITE" id="PS50026"/>
    </source>
</evidence>
<feature type="domain" description="Sushi" evidence="17">
    <location>
        <begin position="2645"/>
        <end position="2702"/>
    </location>
</feature>
<feature type="disulfide bond" evidence="10">
    <location>
        <begin position="1552"/>
        <end position="1562"/>
    </location>
</feature>
<feature type="domain" description="Sushi" evidence="17">
    <location>
        <begin position="3101"/>
        <end position="3158"/>
    </location>
</feature>
<feature type="domain" description="Sushi" evidence="17">
    <location>
        <begin position="2880"/>
        <end position="2939"/>
    </location>
</feature>
<feature type="disulfide bond" evidence="11">
    <location>
        <begin position="3802"/>
        <end position="3845"/>
    </location>
</feature>
<dbReference type="FunFam" id="2.10.25.10:FF:000012">
    <property type="entry name" value="Delta-like protein"/>
    <property type="match status" value="1"/>
</dbReference>
<keyword evidence="2 10" id="KW-0245">EGF-like domain</keyword>
<feature type="disulfide bond" evidence="11">
    <location>
        <begin position="3475"/>
        <end position="3502"/>
    </location>
</feature>
<dbReference type="PRINTS" id="PR00895">
    <property type="entry name" value="PENTAXIN"/>
</dbReference>
<dbReference type="PROSITE" id="PS51828">
    <property type="entry name" value="PTX_2"/>
    <property type="match status" value="1"/>
</dbReference>
<keyword evidence="3 11" id="KW-0768">Sushi</keyword>
<feature type="disulfide bond" evidence="11">
    <location>
        <begin position="2615"/>
        <end position="2642"/>
    </location>
</feature>
<dbReference type="FunFam" id="2.10.25.10:FF:000327">
    <property type="entry name" value="neurogenic locus notch homolog protein 4"/>
    <property type="match status" value="1"/>
</dbReference>
<feature type="domain" description="Sushi" evidence="17">
    <location>
        <begin position="3800"/>
        <end position="3860"/>
    </location>
</feature>
<feature type="disulfide bond" evidence="10">
    <location>
        <begin position="1460"/>
        <end position="1469"/>
    </location>
</feature>
<feature type="disulfide bond" evidence="11">
    <location>
        <begin position="2968"/>
        <end position="2995"/>
    </location>
</feature>
<dbReference type="Gene3D" id="2.60.120.200">
    <property type="match status" value="1"/>
</dbReference>
<keyword evidence="20" id="KW-1185">Reference proteome</keyword>
<feature type="domain" description="Sushi" evidence="17">
    <location>
        <begin position="2586"/>
        <end position="2644"/>
    </location>
</feature>
<feature type="domain" description="VWFA" evidence="15">
    <location>
        <begin position="95"/>
        <end position="276"/>
    </location>
</feature>
<feature type="disulfide bond" evidence="11">
    <location>
        <begin position="2090"/>
        <end position="2117"/>
    </location>
</feature>
<dbReference type="Pfam" id="PF00354">
    <property type="entry name" value="Pentaxin"/>
    <property type="match status" value="1"/>
</dbReference>
<dbReference type="GO" id="GO:0005509">
    <property type="term" value="F:calcium ion binding"/>
    <property type="evidence" value="ECO:0007669"/>
    <property type="project" value="InterPro"/>
</dbReference>
<feature type="disulfide bond" evidence="11">
    <location>
        <begin position="1913"/>
        <end position="1940"/>
    </location>
</feature>
<feature type="domain" description="Sushi" evidence="17">
    <location>
        <begin position="3217"/>
        <end position="3274"/>
    </location>
</feature>
<feature type="domain" description="Sushi" evidence="17">
    <location>
        <begin position="3064"/>
        <end position="3100"/>
    </location>
</feature>
<name>A0AAW0WFC8_CHEQU</name>
<feature type="compositionally biased region" description="Polar residues" evidence="12">
    <location>
        <begin position="1074"/>
        <end position="1098"/>
    </location>
</feature>
<feature type="domain" description="EGF-like" evidence="14">
    <location>
        <begin position="3980"/>
        <end position="4012"/>
    </location>
</feature>
<dbReference type="FunFam" id="2.10.25.10:FF:000031">
    <property type="entry name" value="neurogenic locus notch homolog protein 3"/>
    <property type="match status" value="1"/>
</dbReference>
<feature type="disulfide bond" evidence="11">
    <location>
        <begin position="3654"/>
        <end position="3681"/>
    </location>
</feature>
<feature type="domain" description="Pentraxin (PTX)" evidence="18">
    <location>
        <begin position="1626"/>
        <end position="1825"/>
    </location>
</feature>
<dbReference type="FunFam" id="2.10.25.10:FF:000434">
    <property type="entry name" value="Predicted protein"/>
    <property type="match status" value="1"/>
</dbReference>
<evidence type="ECO:0000256" key="7">
    <source>
        <dbReference type="ARBA" id="ARBA00023136"/>
    </source>
</evidence>
<feature type="disulfide bond" evidence="10">
    <location>
        <begin position="4002"/>
        <end position="4011"/>
    </location>
</feature>
<dbReference type="Gene3D" id="3.40.50.410">
    <property type="entry name" value="von Willebrand factor, type A domain"/>
    <property type="match status" value="1"/>
</dbReference>
<feature type="domain" description="Sushi" evidence="17">
    <location>
        <begin position="2761"/>
        <end position="2821"/>
    </location>
</feature>
<feature type="domain" description="Sushi" evidence="17">
    <location>
        <begin position="3684"/>
        <end position="3741"/>
    </location>
</feature>
<feature type="disulfide bond" evidence="10">
    <location>
        <begin position="1498"/>
        <end position="1507"/>
    </location>
</feature>
<feature type="domain" description="HYR" evidence="16">
    <location>
        <begin position="656"/>
        <end position="734"/>
    </location>
</feature>
<dbReference type="Proteomes" id="UP001445076">
    <property type="component" value="Unassembled WGS sequence"/>
</dbReference>
<feature type="signal peptide" evidence="13">
    <location>
        <begin position="1"/>
        <end position="37"/>
    </location>
</feature>
<feature type="disulfide bond" evidence="11">
    <location>
        <begin position="2850"/>
        <end position="2877"/>
    </location>
</feature>
<dbReference type="Gene3D" id="2.10.70.10">
    <property type="entry name" value="Complement Module, domain 1"/>
    <property type="match status" value="34"/>
</dbReference>
<evidence type="ECO:0000259" key="16">
    <source>
        <dbReference type="PROSITE" id="PS50825"/>
    </source>
</evidence>
<dbReference type="PROSITE" id="PS00010">
    <property type="entry name" value="ASX_HYDROXYL"/>
    <property type="match status" value="5"/>
</dbReference>
<comment type="subcellular location">
    <subcellularLocation>
        <location evidence="1">Membrane</location>
    </subcellularLocation>
</comment>
<dbReference type="Pfam" id="PF12661">
    <property type="entry name" value="hEGF"/>
    <property type="match status" value="3"/>
</dbReference>
<dbReference type="PROSITE" id="PS50923">
    <property type="entry name" value="SUSHI"/>
    <property type="match status" value="34"/>
</dbReference>
<evidence type="ECO:0000256" key="13">
    <source>
        <dbReference type="SAM" id="SignalP"/>
    </source>
</evidence>
<dbReference type="InterPro" id="IPR002035">
    <property type="entry name" value="VWF_A"/>
</dbReference>
<feature type="disulfide bond" evidence="11">
    <location>
        <begin position="2032"/>
        <end position="2059"/>
    </location>
</feature>
<feature type="domain" description="Sushi" evidence="17">
    <location>
        <begin position="2062"/>
        <end position="2119"/>
    </location>
</feature>
<dbReference type="Pfam" id="PF00092">
    <property type="entry name" value="VWA"/>
    <property type="match status" value="1"/>
</dbReference>
<feature type="disulfide bond" evidence="11">
    <location>
        <begin position="1973"/>
        <end position="2000"/>
    </location>
</feature>
<feature type="disulfide bond" evidence="11">
    <location>
        <begin position="2763"/>
        <end position="2806"/>
    </location>
</feature>
<feature type="region of interest" description="Disordered" evidence="12">
    <location>
        <begin position="1043"/>
        <end position="1098"/>
    </location>
</feature>